<feature type="compositionally biased region" description="Low complexity" evidence="1">
    <location>
        <begin position="48"/>
        <end position="64"/>
    </location>
</feature>
<reference evidence="2" key="1">
    <citation type="journal article" date="2014" name="Genome Announc.">
        <title>Draft genome sequence of Rhodosporidium toruloides CECT1137, an oleaginous yeast of biotechnological interest.</title>
        <authorList>
            <person name="Morin N."/>
            <person name="Calcas X."/>
            <person name="Devillers H."/>
            <person name="Durrens P."/>
            <person name="Sherman D.J."/>
            <person name="Nicaud J.-M."/>
            <person name="Neuveglise C."/>
        </authorList>
    </citation>
    <scope>NUCLEOTIDE SEQUENCE</scope>
    <source>
        <strain evidence="2">CECT1137</strain>
    </source>
</reference>
<evidence type="ECO:0000313" key="2">
    <source>
        <dbReference type="EMBL" id="CDR43709.1"/>
    </source>
</evidence>
<dbReference type="AlphaFoldDB" id="A0A061B9W5"/>
<sequence length="90" mass="8959">MSRAQTPKGAFDAAAAASVLSRAFQSELDAANRAGPAGSKPEIWKSKQPAPAGGAWGQGAPSQPKAGAMADGREFLSVLTSAKSSSSAAK</sequence>
<dbReference type="OrthoDB" id="10324749at2759"/>
<dbReference type="EMBL" id="LK052943">
    <property type="protein sequence ID" value="CDR43709.1"/>
    <property type="molecule type" value="Genomic_DNA"/>
</dbReference>
<proteinExistence type="predicted"/>
<protein>
    <submittedName>
        <fullName evidence="2">RHTO0S08e04786g1_1</fullName>
    </submittedName>
</protein>
<name>A0A061B9W5_RHOTO</name>
<gene>
    <name evidence="2" type="ORF">RHTO0S_08e04786g</name>
</gene>
<accession>A0A061B9W5</accession>
<organism evidence="2">
    <name type="scientific">Rhodotorula toruloides</name>
    <name type="common">Yeast</name>
    <name type="synonym">Rhodosporidium toruloides</name>
    <dbReference type="NCBI Taxonomy" id="5286"/>
    <lineage>
        <taxon>Eukaryota</taxon>
        <taxon>Fungi</taxon>
        <taxon>Dikarya</taxon>
        <taxon>Basidiomycota</taxon>
        <taxon>Pucciniomycotina</taxon>
        <taxon>Microbotryomycetes</taxon>
        <taxon>Sporidiobolales</taxon>
        <taxon>Sporidiobolaceae</taxon>
        <taxon>Rhodotorula</taxon>
    </lineage>
</organism>
<feature type="region of interest" description="Disordered" evidence="1">
    <location>
        <begin position="31"/>
        <end position="72"/>
    </location>
</feature>
<evidence type="ECO:0000256" key="1">
    <source>
        <dbReference type="SAM" id="MobiDB-lite"/>
    </source>
</evidence>